<organism evidence="9 10">
    <name type="scientific">Pleurostoma richardsiae</name>
    <dbReference type="NCBI Taxonomy" id="41990"/>
    <lineage>
        <taxon>Eukaryota</taxon>
        <taxon>Fungi</taxon>
        <taxon>Dikarya</taxon>
        <taxon>Ascomycota</taxon>
        <taxon>Pezizomycotina</taxon>
        <taxon>Sordariomycetes</taxon>
        <taxon>Sordariomycetidae</taxon>
        <taxon>Calosphaeriales</taxon>
        <taxon>Pleurostomataceae</taxon>
        <taxon>Pleurostoma</taxon>
    </lineage>
</organism>
<keyword evidence="4 8" id="KW-0812">Transmembrane</keyword>
<feature type="transmembrane region" description="Helical" evidence="8">
    <location>
        <begin position="231"/>
        <end position="251"/>
    </location>
</feature>
<accession>A0AA38RGA5</accession>
<keyword evidence="5 8" id="KW-1133">Transmembrane helix</keyword>
<evidence type="ECO:0000256" key="4">
    <source>
        <dbReference type="ARBA" id="ARBA00022692"/>
    </source>
</evidence>
<sequence length="525" mass="57734">MLPKDDETAEASRAVLPDDEAQPRDSPSWTDSGNQEPTARKGALHRDKYFVALLFNTASFVLPALYGTLSKLWVASIDSSMVVTTDAYTYINTVAEVINEGLPRAAWVIIGDKASRSVSERLKLTHTLILFQAALGLILSVAFVSAASTFARAFVPADVRAASLTYVRISAFSALSSAVETAVAAATRALDKPDVPLIISSAKFAINIVLDLLIISRFHVGSFTPTVNVQATIQLACNLTSAIAGLVYFLYANTLPEHRRIGLEDSRESEPAHARSMWPNLRALRVLLPPGLVTFAESAVRNALYLWLVATIVAMGSTYATAWGIFNTVRWGLVMVPVSAPEATSLAFVGHRWGKWRREVGVTNRRPRASWKTIFTIAKPAMLSVCIALAVEVPLAIFLTLFGARPFARYLSGSDEVAGVTASMWRTIDWCYIFYAMSTQLATVLLATRPKWYLYQSLASNLLYVLPWAIVCQVKDLDEDHAWTYHSLVFGGSLVFSFVDILVVDLLWAWTLVTGRVRLETFLNS</sequence>
<feature type="transmembrane region" description="Helical" evidence="8">
    <location>
        <begin position="424"/>
        <end position="446"/>
    </location>
</feature>
<dbReference type="AlphaFoldDB" id="A0AA38RGA5"/>
<feature type="compositionally biased region" description="Polar residues" evidence="7">
    <location>
        <begin position="25"/>
        <end position="37"/>
    </location>
</feature>
<evidence type="ECO:0000256" key="3">
    <source>
        <dbReference type="ARBA" id="ARBA00022475"/>
    </source>
</evidence>
<feature type="region of interest" description="Disordered" evidence="7">
    <location>
        <begin position="1"/>
        <end position="40"/>
    </location>
</feature>
<gene>
    <name evidence="9" type="ORF">NKR23_g9140</name>
</gene>
<feature type="transmembrane region" description="Helical" evidence="8">
    <location>
        <begin position="49"/>
        <end position="69"/>
    </location>
</feature>
<reference evidence="9" key="1">
    <citation type="submission" date="2022-07" db="EMBL/GenBank/DDBJ databases">
        <title>Fungi with potential for degradation of polypropylene.</title>
        <authorList>
            <person name="Gostincar C."/>
        </authorList>
    </citation>
    <scope>NUCLEOTIDE SEQUENCE</scope>
    <source>
        <strain evidence="9">EXF-13308</strain>
    </source>
</reference>
<comment type="subcellular location">
    <subcellularLocation>
        <location evidence="1">Cell membrane</location>
        <topology evidence="1">Multi-pass membrane protein</topology>
    </subcellularLocation>
</comment>
<dbReference type="GO" id="GO:0005886">
    <property type="term" value="C:plasma membrane"/>
    <property type="evidence" value="ECO:0007669"/>
    <property type="project" value="UniProtKB-SubCell"/>
</dbReference>
<comment type="caution">
    <text evidence="9">The sequence shown here is derived from an EMBL/GenBank/DDBJ whole genome shotgun (WGS) entry which is preliminary data.</text>
</comment>
<keyword evidence="6 8" id="KW-0472">Membrane</keyword>
<evidence type="ECO:0000256" key="5">
    <source>
        <dbReference type="ARBA" id="ARBA00022989"/>
    </source>
</evidence>
<feature type="transmembrane region" description="Helical" evidence="8">
    <location>
        <begin position="128"/>
        <end position="154"/>
    </location>
</feature>
<evidence type="ECO:0000313" key="10">
    <source>
        <dbReference type="Proteomes" id="UP001174694"/>
    </source>
</evidence>
<dbReference type="PANTHER" id="PTHR43549">
    <property type="entry name" value="MULTIDRUG RESISTANCE PROTEIN YPNP-RELATED"/>
    <property type="match status" value="1"/>
</dbReference>
<evidence type="ECO:0000313" key="9">
    <source>
        <dbReference type="EMBL" id="KAJ9137440.1"/>
    </source>
</evidence>
<keyword evidence="2" id="KW-0813">Transport</keyword>
<feature type="transmembrane region" description="Helical" evidence="8">
    <location>
        <begin position="483"/>
        <end position="508"/>
    </location>
</feature>
<protein>
    <submittedName>
        <fullName evidence="9">MatE (Na+-driven multidrug efflux pump) domain protein</fullName>
    </submittedName>
</protein>
<dbReference type="EMBL" id="JANBVO010000034">
    <property type="protein sequence ID" value="KAJ9137440.1"/>
    <property type="molecule type" value="Genomic_DNA"/>
</dbReference>
<feature type="transmembrane region" description="Helical" evidence="8">
    <location>
        <begin position="197"/>
        <end position="219"/>
    </location>
</feature>
<keyword evidence="10" id="KW-1185">Reference proteome</keyword>
<dbReference type="Proteomes" id="UP001174694">
    <property type="component" value="Unassembled WGS sequence"/>
</dbReference>
<dbReference type="PANTHER" id="PTHR43549:SF2">
    <property type="entry name" value="MULTIDRUG RESISTANCE PROTEIN NORM-RELATED"/>
    <property type="match status" value="1"/>
</dbReference>
<name>A0AA38RGA5_9PEZI</name>
<evidence type="ECO:0000256" key="2">
    <source>
        <dbReference type="ARBA" id="ARBA00022448"/>
    </source>
</evidence>
<dbReference type="InterPro" id="IPR052031">
    <property type="entry name" value="Membrane_Transporter-Flippase"/>
</dbReference>
<feature type="transmembrane region" description="Helical" evidence="8">
    <location>
        <begin position="453"/>
        <end position="471"/>
    </location>
</feature>
<keyword evidence="3" id="KW-1003">Cell membrane</keyword>
<feature type="transmembrane region" description="Helical" evidence="8">
    <location>
        <begin position="304"/>
        <end position="325"/>
    </location>
</feature>
<proteinExistence type="predicted"/>
<evidence type="ECO:0000256" key="7">
    <source>
        <dbReference type="SAM" id="MobiDB-lite"/>
    </source>
</evidence>
<feature type="transmembrane region" description="Helical" evidence="8">
    <location>
        <begin position="381"/>
        <end position="404"/>
    </location>
</feature>
<evidence type="ECO:0000256" key="6">
    <source>
        <dbReference type="ARBA" id="ARBA00023136"/>
    </source>
</evidence>
<evidence type="ECO:0000256" key="8">
    <source>
        <dbReference type="SAM" id="Phobius"/>
    </source>
</evidence>
<evidence type="ECO:0000256" key="1">
    <source>
        <dbReference type="ARBA" id="ARBA00004651"/>
    </source>
</evidence>